<dbReference type="RefSeq" id="WP_085922022.1">
    <property type="nucleotide sequence ID" value="NZ_CP021106.3"/>
</dbReference>
<dbReference type="Gene3D" id="3.40.630.30">
    <property type="match status" value="1"/>
</dbReference>
<dbReference type="EMBL" id="CP021106">
    <property type="protein sequence ID" value="ARO88207.1"/>
    <property type="molecule type" value="Genomic_DNA"/>
</dbReference>
<evidence type="ECO:0000259" key="2">
    <source>
        <dbReference type="PROSITE" id="PS51186"/>
    </source>
</evidence>
<keyword evidence="4" id="KW-1185">Reference proteome</keyword>
<dbReference type="InterPro" id="IPR016181">
    <property type="entry name" value="Acyl_CoA_acyltransferase"/>
</dbReference>
<dbReference type="GO" id="GO:0016747">
    <property type="term" value="F:acyltransferase activity, transferring groups other than amino-acyl groups"/>
    <property type="evidence" value="ECO:0007669"/>
    <property type="project" value="InterPro"/>
</dbReference>
<evidence type="ECO:0000313" key="3">
    <source>
        <dbReference type="EMBL" id="ARO88207.1"/>
    </source>
</evidence>
<evidence type="ECO:0000256" key="1">
    <source>
        <dbReference type="SAM" id="Phobius"/>
    </source>
</evidence>
<dbReference type="Proteomes" id="UP000012179">
    <property type="component" value="Chromosome"/>
</dbReference>
<name>A0A1W6SQX3_9PROT</name>
<keyword evidence="1" id="KW-0472">Membrane</keyword>
<accession>A0A1W6SQX3</accession>
<dbReference type="InterPro" id="IPR000182">
    <property type="entry name" value="GNAT_dom"/>
</dbReference>
<organism evidence="3 4">
    <name type="scientific">Nitrosospira lacus</name>
    <dbReference type="NCBI Taxonomy" id="1288494"/>
    <lineage>
        <taxon>Bacteria</taxon>
        <taxon>Pseudomonadati</taxon>
        <taxon>Pseudomonadota</taxon>
        <taxon>Betaproteobacteria</taxon>
        <taxon>Nitrosomonadales</taxon>
        <taxon>Nitrosomonadaceae</taxon>
        <taxon>Nitrosospira</taxon>
    </lineage>
</organism>
<proteinExistence type="predicted"/>
<dbReference type="PROSITE" id="PS51186">
    <property type="entry name" value="GNAT"/>
    <property type="match status" value="1"/>
</dbReference>
<feature type="domain" description="N-acetyltransferase" evidence="2">
    <location>
        <begin position="9"/>
        <end position="185"/>
    </location>
</feature>
<dbReference type="OrthoDB" id="8553367at2"/>
<dbReference type="AlphaFoldDB" id="A0A1W6SQX3"/>
<dbReference type="SUPFAM" id="SSF55729">
    <property type="entry name" value="Acyl-CoA N-acyltransferases (Nat)"/>
    <property type="match status" value="1"/>
</dbReference>
<evidence type="ECO:0000313" key="4">
    <source>
        <dbReference type="Proteomes" id="UP000012179"/>
    </source>
</evidence>
<reference evidence="3 4" key="1">
    <citation type="journal article" date="2015" name="Int. J. Syst. Evol. Microbiol.">
        <title>Nitrosospira lacus sp. nov., a psychrotolerant, ammonia-oxidizing bacterium from sandy lake sediment.</title>
        <authorList>
            <person name="Urakawa H."/>
            <person name="Garcia J.C."/>
            <person name="Nielsen J.L."/>
            <person name="Le V.Q."/>
            <person name="Kozlowski J.A."/>
            <person name="Stein L.Y."/>
            <person name="Lim C.K."/>
            <person name="Pommerening-Roser A."/>
            <person name="Martens-Habbena W."/>
            <person name="Stahl D.A."/>
            <person name="Klotz M.G."/>
        </authorList>
    </citation>
    <scope>NUCLEOTIDE SEQUENCE [LARGE SCALE GENOMIC DNA]</scope>
    <source>
        <strain evidence="3 4">APG3</strain>
    </source>
</reference>
<feature type="transmembrane region" description="Helical" evidence="1">
    <location>
        <begin position="661"/>
        <end position="679"/>
    </location>
</feature>
<protein>
    <recommendedName>
        <fullName evidence="2">N-acetyltransferase domain-containing protein</fullName>
    </recommendedName>
</protein>
<sequence>MDQEKIEVIDLRSIHRDIACSYLNEFIQIHESVFPDSIELKDSEQWRQSFSEFSPSVAQVKIAIALNREPNQEPRVIGGLVFKHYGKSGCGLWTSFAVKPSHQEKDIATRLIRYVTDSLEILLFAETRDPEKYSVADERKKTVGQIGFFAKLGARKIDIPWLSKLRHTQEGYDHLLCFPVNQDLESIDRDRIAPFLLEFHEISGDEEPNLHANIILMTQDLPKQIKLEKLPAREEPVLPLKAASVCLHFVQRKAELRESEPDRVFGSMELDLLNYQFQVNPPLTSRHKLGEGNMAEIIFPSSFQYHSEGRFESLICDQMQKKVNCMLNMTEFKHSKIRIWHLTLSAHEDNPLNEFEIIKLISLYDGRSEDTGPYAPPSKENTASEKKILANEIKFKYGDEPFSIIGLISKLVANYRDPPSQHKSSELELKSGTIQLLLKDEETKTLLWNAIRARSKAEQSTENVQSAVNGNNPHEATRAVMAENGLPAKALQALSGITIGIFDFGQTDFEEIVDTFEPSFEDGSVFIKFNRCTLLSIAQDDRAFEACKKTIGISPYLIIPHAVLIHNEELVQMAEKEIQSIEEKKSFFSILKLGSLEAAYNTASEYLYSQHLPMIFNYPTETILFKQGKRKRGSTQKYKIVQSQLLEFQKRIEELWQLRRGIVGAVIATLLAFISVMQARTVFDMQVRDVMTIVYDIVDFDGTKLLDHIRDADVLGAFFIFLVPIVVAWLSLMGLKKIKK</sequence>
<gene>
    <name evidence="3" type="ORF">EBAPG3_010680</name>
</gene>
<dbReference type="KEGG" id="nlc:EBAPG3_010680"/>
<keyword evidence="1" id="KW-0812">Transmembrane</keyword>
<keyword evidence="1" id="KW-1133">Transmembrane helix</keyword>
<feature type="transmembrane region" description="Helical" evidence="1">
    <location>
        <begin position="714"/>
        <end position="735"/>
    </location>
</feature>